<dbReference type="Proteomes" id="UP001197328">
    <property type="component" value="Unassembled WGS sequence"/>
</dbReference>
<dbReference type="PANTHER" id="PTHR12649">
    <property type="entry name" value="PEPTIDYL-TRNA HYDROLASE 2"/>
    <property type="match status" value="1"/>
</dbReference>
<keyword evidence="2" id="KW-0378">Hydrolase</keyword>
<dbReference type="PANTHER" id="PTHR12649:SF11">
    <property type="entry name" value="PEPTIDYL-TRNA HYDROLASE 2, MITOCHONDRIAL"/>
    <property type="match status" value="1"/>
</dbReference>
<protein>
    <recommendedName>
        <fullName evidence="1">peptidyl-tRNA hydrolase</fullName>
        <ecNumber evidence="1">3.1.1.29</ecNumber>
    </recommendedName>
</protein>
<evidence type="ECO:0000259" key="6">
    <source>
        <dbReference type="PROSITE" id="PS50076"/>
    </source>
</evidence>
<evidence type="ECO:0000256" key="3">
    <source>
        <dbReference type="ARBA" id="ARBA00038050"/>
    </source>
</evidence>
<evidence type="ECO:0000256" key="4">
    <source>
        <dbReference type="ARBA" id="ARBA00048707"/>
    </source>
</evidence>
<comment type="similarity">
    <text evidence="3">Belongs to the PTH2 family.</text>
</comment>
<feature type="region of interest" description="Disordered" evidence="5">
    <location>
        <begin position="1"/>
        <end position="30"/>
    </location>
</feature>
<gene>
    <name evidence="7" type="ORF">KL940_003509</name>
</gene>
<organism evidence="7 8">
    <name type="scientific">Pichia angusta</name>
    <name type="common">Yeast</name>
    <name type="synonym">Hansenula polymorpha</name>
    <dbReference type="NCBI Taxonomy" id="870730"/>
    <lineage>
        <taxon>Eukaryota</taxon>
        <taxon>Fungi</taxon>
        <taxon>Dikarya</taxon>
        <taxon>Ascomycota</taxon>
        <taxon>Saccharomycotina</taxon>
        <taxon>Pichiomycetes</taxon>
        <taxon>Pichiales</taxon>
        <taxon>Pichiaceae</taxon>
        <taxon>Ogataea</taxon>
    </lineage>
</organism>
<dbReference type="PROSITE" id="PS50076">
    <property type="entry name" value="DNAJ_2"/>
    <property type="match status" value="1"/>
</dbReference>
<evidence type="ECO:0000256" key="1">
    <source>
        <dbReference type="ARBA" id="ARBA00013260"/>
    </source>
</evidence>
<dbReference type="Pfam" id="PF01981">
    <property type="entry name" value="PTH2"/>
    <property type="match status" value="1"/>
</dbReference>
<dbReference type="EMBL" id="JAHLVD010000009">
    <property type="protein sequence ID" value="KAG7847597.1"/>
    <property type="molecule type" value="Genomic_DNA"/>
</dbReference>
<dbReference type="NCBIfam" id="TIGR00283">
    <property type="entry name" value="arch_pth2"/>
    <property type="match status" value="1"/>
</dbReference>
<keyword evidence="8" id="KW-1185">Reference proteome</keyword>
<accession>A0ABQ7RUH6</accession>
<evidence type="ECO:0000256" key="5">
    <source>
        <dbReference type="SAM" id="MobiDB-lite"/>
    </source>
</evidence>
<feature type="compositionally biased region" description="Basic and acidic residues" evidence="5">
    <location>
        <begin position="1"/>
        <end position="16"/>
    </location>
</feature>
<dbReference type="CDD" id="cd06257">
    <property type="entry name" value="DnaJ"/>
    <property type="match status" value="1"/>
</dbReference>
<proteinExistence type="inferred from homology"/>
<dbReference type="InterPro" id="IPR036869">
    <property type="entry name" value="J_dom_sf"/>
</dbReference>
<feature type="domain" description="J" evidence="6">
    <location>
        <begin position="44"/>
        <end position="108"/>
    </location>
</feature>
<sequence length="345" mass="38833">MSTDIERELKREETKLARVSMSPPAATNRQDKEIDRILRQCKLDHYSVLGVQPGISVADVSKLYRKKSLLIHPDKTSHPRAVEAFDLLKKASNALQDDKERKRLDQMWTDARKVLIKENGWSVDDERLTTAEFLESWRAKVRELLIEEEFIRRVELKKQQNEELKKRKEKDAELEQRKEEKRLRDTLLSTAGSSETPSSAEGLSDDEDQDGVAIDSRPLNEIPGECRMALVIRADLGMQKGKIAAQCAHAAVACYRLMSEPGSEAQNLPLLQRWNNRGQAKITLKCSGMDEMDTLFAKAMSLNVNAYIVHDAGRTQVEAGSATVLGLGPAPKPVLDLITGDLKLY</sequence>
<feature type="compositionally biased region" description="Basic and acidic residues" evidence="5">
    <location>
        <begin position="161"/>
        <end position="185"/>
    </location>
</feature>
<reference evidence="7 8" key="1">
    <citation type="journal article" date="2021" name="G3 (Bethesda)">
        <title>Genomic diversity, chromosomal rearrangements, and interspecies hybridization in the ogataea polymorpha species complex.</title>
        <authorList>
            <person name="Hanson S.J."/>
            <person name="Cinneide E.O."/>
            <person name="Salzberg L.I."/>
            <person name="Wolfe K.H."/>
            <person name="McGowan J."/>
            <person name="Fitzpatrick D.A."/>
            <person name="Matlin K."/>
        </authorList>
    </citation>
    <scope>NUCLEOTIDE SEQUENCE [LARGE SCALE GENOMIC DNA]</scope>
    <source>
        <strain evidence="7">51-138</strain>
    </source>
</reference>
<dbReference type="Gene3D" id="1.10.287.110">
    <property type="entry name" value="DnaJ domain"/>
    <property type="match status" value="1"/>
</dbReference>
<comment type="catalytic activity">
    <reaction evidence="4">
        <text>an N-acyl-L-alpha-aminoacyl-tRNA + H2O = an N-acyl-L-amino acid + a tRNA + H(+)</text>
        <dbReference type="Rhea" id="RHEA:54448"/>
        <dbReference type="Rhea" id="RHEA-COMP:10123"/>
        <dbReference type="Rhea" id="RHEA-COMP:13883"/>
        <dbReference type="ChEBI" id="CHEBI:15377"/>
        <dbReference type="ChEBI" id="CHEBI:15378"/>
        <dbReference type="ChEBI" id="CHEBI:59874"/>
        <dbReference type="ChEBI" id="CHEBI:78442"/>
        <dbReference type="ChEBI" id="CHEBI:138191"/>
        <dbReference type="EC" id="3.1.1.29"/>
    </reaction>
</comment>
<dbReference type="SMART" id="SM00271">
    <property type="entry name" value="DnaJ"/>
    <property type="match status" value="1"/>
</dbReference>
<evidence type="ECO:0000313" key="8">
    <source>
        <dbReference type="Proteomes" id="UP001197328"/>
    </source>
</evidence>
<dbReference type="Pfam" id="PF00226">
    <property type="entry name" value="DnaJ"/>
    <property type="match status" value="1"/>
</dbReference>
<dbReference type="InterPro" id="IPR001623">
    <property type="entry name" value="DnaJ_domain"/>
</dbReference>
<name>A0ABQ7RUH6_PICAN</name>
<dbReference type="InterPro" id="IPR002833">
    <property type="entry name" value="PTH2"/>
</dbReference>
<dbReference type="SUPFAM" id="SSF46565">
    <property type="entry name" value="Chaperone J-domain"/>
    <property type="match status" value="1"/>
</dbReference>
<dbReference type="InterPro" id="IPR023476">
    <property type="entry name" value="Pep_tRNA_hydro_II_dom_sf"/>
</dbReference>
<feature type="region of interest" description="Disordered" evidence="5">
    <location>
        <begin position="161"/>
        <end position="218"/>
    </location>
</feature>
<evidence type="ECO:0000256" key="2">
    <source>
        <dbReference type="ARBA" id="ARBA00022801"/>
    </source>
</evidence>
<feature type="compositionally biased region" description="Polar residues" evidence="5">
    <location>
        <begin position="187"/>
        <end position="201"/>
    </location>
</feature>
<dbReference type="SUPFAM" id="SSF102462">
    <property type="entry name" value="Peptidyl-tRNA hydrolase II"/>
    <property type="match status" value="1"/>
</dbReference>
<comment type="caution">
    <text evidence="7">The sequence shown here is derived from an EMBL/GenBank/DDBJ whole genome shotgun (WGS) entry which is preliminary data.</text>
</comment>
<dbReference type="Gene3D" id="3.40.1490.10">
    <property type="entry name" value="Bit1"/>
    <property type="match status" value="1"/>
</dbReference>
<evidence type="ECO:0000313" key="7">
    <source>
        <dbReference type="EMBL" id="KAG7847597.1"/>
    </source>
</evidence>
<dbReference type="EC" id="3.1.1.29" evidence="1"/>
<dbReference type="PRINTS" id="PR00625">
    <property type="entry name" value="JDOMAIN"/>
</dbReference>